<evidence type="ECO:0000259" key="1">
    <source>
        <dbReference type="Pfam" id="PF00135"/>
    </source>
</evidence>
<dbReference type="AlphaFoldDB" id="A0A2G8S7L6"/>
<dbReference type="Proteomes" id="UP000230002">
    <property type="component" value="Unassembled WGS sequence"/>
</dbReference>
<name>A0A2G8S7L6_9APHY</name>
<evidence type="ECO:0000313" key="2">
    <source>
        <dbReference type="EMBL" id="PIL29735.1"/>
    </source>
</evidence>
<proteinExistence type="predicted"/>
<dbReference type="SUPFAM" id="SSF53474">
    <property type="entry name" value="alpha/beta-Hydrolases"/>
    <property type="match status" value="1"/>
</dbReference>
<comment type="caution">
    <text evidence="2">The sequence shown here is derived from an EMBL/GenBank/DDBJ whole genome shotgun (WGS) entry which is preliminary data.</text>
</comment>
<organism evidence="2 3">
    <name type="scientific">Ganoderma sinense ZZ0214-1</name>
    <dbReference type="NCBI Taxonomy" id="1077348"/>
    <lineage>
        <taxon>Eukaryota</taxon>
        <taxon>Fungi</taxon>
        <taxon>Dikarya</taxon>
        <taxon>Basidiomycota</taxon>
        <taxon>Agaricomycotina</taxon>
        <taxon>Agaricomycetes</taxon>
        <taxon>Polyporales</taxon>
        <taxon>Polyporaceae</taxon>
        <taxon>Ganoderma</taxon>
    </lineage>
</organism>
<dbReference type="Gene3D" id="3.40.50.1820">
    <property type="entry name" value="alpha/beta hydrolase"/>
    <property type="match status" value="1"/>
</dbReference>
<gene>
    <name evidence="2" type="ORF">GSI_08174</name>
</gene>
<accession>A0A2G8S7L6</accession>
<feature type="domain" description="Carboxylesterase type B" evidence="1">
    <location>
        <begin position="34"/>
        <end position="115"/>
    </location>
</feature>
<dbReference type="OrthoDB" id="408631at2759"/>
<protein>
    <recommendedName>
        <fullName evidence="1">Carboxylesterase type B domain-containing protein</fullName>
    </recommendedName>
</protein>
<dbReference type="PANTHER" id="PTHR43903">
    <property type="entry name" value="NEUROLIGIN"/>
    <property type="match status" value="1"/>
</dbReference>
<sequence>MFFGRTTPVYDATRRQQEWNNFVLVTPACAFHLPGDTFDCMRKVDLSTLISAYTVSSKLSPEQFQFVPVIDGEGGIIPDLPSKLISAGNFSKIPLITGANLDDGTFFTPQWVSNDLEIEFLLTEGALPWQLTPPSATFLDALDRILELLSPEYKRFASIIGDVNFHEPPPHLAVANACLGVTHGTDVPYFYGTPFAQGLKTAEGELSLAMDYVISFVASLDPNDGKGSQRPNWPRYTADNQVLLQFASSNTTTVPDDYRAEQIAYLNSVSSLFGQ</sequence>
<dbReference type="EMBL" id="AYKW01000019">
    <property type="protein sequence ID" value="PIL29735.1"/>
    <property type="molecule type" value="Genomic_DNA"/>
</dbReference>
<dbReference type="InterPro" id="IPR051093">
    <property type="entry name" value="Neuroligin/BSAL"/>
</dbReference>
<feature type="domain" description="Carboxylesterase type B" evidence="1">
    <location>
        <begin position="177"/>
        <end position="264"/>
    </location>
</feature>
<dbReference type="InterPro" id="IPR002018">
    <property type="entry name" value="CarbesteraseB"/>
</dbReference>
<dbReference type="Pfam" id="PF00135">
    <property type="entry name" value="COesterase"/>
    <property type="match status" value="2"/>
</dbReference>
<dbReference type="STRING" id="1077348.A0A2G8S7L6"/>
<dbReference type="InterPro" id="IPR029058">
    <property type="entry name" value="AB_hydrolase_fold"/>
</dbReference>
<keyword evidence="3" id="KW-1185">Reference proteome</keyword>
<evidence type="ECO:0000313" key="3">
    <source>
        <dbReference type="Proteomes" id="UP000230002"/>
    </source>
</evidence>
<reference evidence="2 3" key="1">
    <citation type="journal article" date="2015" name="Sci. Rep.">
        <title>Chromosome-level genome map provides insights into diverse defense mechanisms in the medicinal fungus Ganoderma sinense.</title>
        <authorList>
            <person name="Zhu Y."/>
            <person name="Xu J."/>
            <person name="Sun C."/>
            <person name="Zhou S."/>
            <person name="Xu H."/>
            <person name="Nelson D.R."/>
            <person name="Qian J."/>
            <person name="Song J."/>
            <person name="Luo H."/>
            <person name="Xiang L."/>
            <person name="Li Y."/>
            <person name="Xu Z."/>
            <person name="Ji A."/>
            <person name="Wang L."/>
            <person name="Lu S."/>
            <person name="Hayward A."/>
            <person name="Sun W."/>
            <person name="Li X."/>
            <person name="Schwartz D.C."/>
            <person name="Wang Y."/>
            <person name="Chen S."/>
        </authorList>
    </citation>
    <scope>NUCLEOTIDE SEQUENCE [LARGE SCALE GENOMIC DNA]</scope>
    <source>
        <strain evidence="2 3">ZZ0214-1</strain>
    </source>
</reference>